<accession>B4VYI5</accession>
<organism evidence="1 2">
    <name type="scientific">Coleofasciculus chthonoplastes PCC 7420</name>
    <dbReference type="NCBI Taxonomy" id="118168"/>
    <lineage>
        <taxon>Bacteria</taxon>
        <taxon>Bacillati</taxon>
        <taxon>Cyanobacteriota</taxon>
        <taxon>Cyanophyceae</taxon>
        <taxon>Coleofasciculales</taxon>
        <taxon>Coleofasciculaceae</taxon>
        <taxon>Coleofasciculus</taxon>
    </lineage>
</organism>
<dbReference type="EMBL" id="DS989860">
    <property type="protein sequence ID" value="EDX73016.1"/>
    <property type="molecule type" value="Genomic_DNA"/>
</dbReference>
<protein>
    <submittedName>
        <fullName evidence="1">Uncharacterized protein</fullName>
    </submittedName>
</protein>
<gene>
    <name evidence="1" type="ORF">MC7420_2634</name>
</gene>
<dbReference type="HOGENOM" id="CLU_3182410_0_0_3"/>
<dbReference type="AlphaFoldDB" id="B4VYI5"/>
<dbReference type="STRING" id="118168.MC7420_2634"/>
<sequence>MLELKAGMAKLKIEFISLLPQPNKRLWMGSPANYVEKFEKIWATWS</sequence>
<evidence type="ECO:0000313" key="2">
    <source>
        <dbReference type="Proteomes" id="UP000003835"/>
    </source>
</evidence>
<dbReference type="Proteomes" id="UP000003835">
    <property type="component" value="Unassembled WGS sequence"/>
</dbReference>
<name>B4VYI5_9CYAN</name>
<keyword evidence="2" id="KW-1185">Reference proteome</keyword>
<proteinExistence type="predicted"/>
<evidence type="ECO:0000313" key="1">
    <source>
        <dbReference type="EMBL" id="EDX73016.1"/>
    </source>
</evidence>
<reference evidence="1 2" key="1">
    <citation type="submission" date="2008-07" db="EMBL/GenBank/DDBJ databases">
        <authorList>
            <person name="Tandeau de Marsac N."/>
            <person name="Ferriera S."/>
            <person name="Johnson J."/>
            <person name="Kravitz S."/>
            <person name="Beeson K."/>
            <person name="Sutton G."/>
            <person name="Rogers Y.-H."/>
            <person name="Friedman R."/>
            <person name="Frazier M."/>
            <person name="Venter J.C."/>
        </authorList>
    </citation>
    <scope>NUCLEOTIDE SEQUENCE [LARGE SCALE GENOMIC DNA]</scope>
    <source>
        <strain evidence="1 2">PCC 7420</strain>
    </source>
</reference>